<evidence type="ECO:0000259" key="1">
    <source>
        <dbReference type="PROSITE" id="PS50112"/>
    </source>
</evidence>
<dbReference type="PROSITE" id="PS50113">
    <property type="entry name" value="PAC"/>
    <property type="match status" value="1"/>
</dbReference>
<dbReference type="PANTHER" id="PTHR44757:SF2">
    <property type="entry name" value="BIOFILM ARCHITECTURE MAINTENANCE PROTEIN MBAA"/>
    <property type="match status" value="1"/>
</dbReference>
<accession>A0A2N7VC73</accession>
<evidence type="ECO:0000313" key="5">
    <source>
        <dbReference type="Proteomes" id="UP000235616"/>
    </source>
</evidence>
<dbReference type="Gene3D" id="3.30.70.270">
    <property type="match status" value="1"/>
</dbReference>
<dbReference type="EMBL" id="PNYA01000040">
    <property type="protein sequence ID" value="PMS14773.1"/>
    <property type="molecule type" value="Genomic_DNA"/>
</dbReference>
<name>A0A2N7VC73_9BURK</name>
<dbReference type="InterPro" id="IPR029787">
    <property type="entry name" value="Nucleotide_cyclase"/>
</dbReference>
<evidence type="ECO:0000259" key="2">
    <source>
        <dbReference type="PROSITE" id="PS50113"/>
    </source>
</evidence>
<dbReference type="FunFam" id="3.30.70.270:FF:000001">
    <property type="entry name" value="Diguanylate cyclase domain protein"/>
    <property type="match status" value="1"/>
</dbReference>
<proteinExistence type="predicted"/>
<dbReference type="SUPFAM" id="SSF55073">
    <property type="entry name" value="Nucleotide cyclase"/>
    <property type="match status" value="1"/>
</dbReference>
<dbReference type="OrthoDB" id="9813903at2"/>
<dbReference type="SMART" id="SM00267">
    <property type="entry name" value="GGDEF"/>
    <property type="match status" value="1"/>
</dbReference>
<dbReference type="InterPro" id="IPR000700">
    <property type="entry name" value="PAS-assoc_C"/>
</dbReference>
<sequence length="465" mass="51922">MPKTEPQDDATPASSSLECDTRFHIDPELVTVALTGSGTGLWDRDVVTGEIRYSPAWKAMLGYAPHELSNRIEDAYVRVHPDDLAHVRATMQAHFESKTDSYVVEHRIRCKDGSYKWICSRGKVISRGSDGRAQRMIGTSTDITALRETATNLQHTIDLITNLTNEVPGLVFQYRRSVDGHGSVPYASDGIRDIYELAPEDVARNADAIEARIDPRDLDVFRQSLLDSAAHLTPWHLEYRVNLPRQGSCWRQGDARPQRMPDGSTLWHGFISDATEHKRIEAELHELATVDHLTQLSNRRHFTAQSEAEFTRIRHAPNEIAAMLMLDLDHFKLLNDRWGHALGDLALSHFARLLRAEARTGDLIGRIGGEEFAAVLPGASIEDAVTFARRIQQRVEASPLMSGETRIALTVSIGIDRMRPTDAGATQALSRCDKALYVAKERGRNRIETYEESPAGEANGRSSCK</sequence>
<dbReference type="NCBIfam" id="TIGR00254">
    <property type="entry name" value="GGDEF"/>
    <property type="match status" value="1"/>
</dbReference>
<dbReference type="PANTHER" id="PTHR44757">
    <property type="entry name" value="DIGUANYLATE CYCLASE DGCP"/>
    <property type="match status" value="1"/>
</dbReference>
<protein>
    <submittedName>
        <fullName evidence="4">Sensor domain-containing diguanylate cyclase</fullName>
    </submittedName>
</protein>
<evidence type="ECO:0000313" key="4">
    <source>
        <dbReference type="EMBL" id="PMS14773.1"/>
    </source>
</evidence>
<dbReference type="Proteomes" id="UP000235616">
    <property type="component" value="Unassembled WGS sequence"/>
</dbReference>
<dbReference type="PROSITE" id="PS50887">
    <property type="entry name" value="GGDEF"/>
    <property type="match status" value="1"/>
</dbReference>
<feature type="domain" description="PAC" evidence="2">
    <location>
        <begin position="102"/>
        <end position="155"/>
    </location>
</feature>
<dbReference type="RefSeq" id="WP_102649124.1">
    <property type="nucleotide sequence ID" value="NZ_PNYA01000040.1"/>
</dbReference>
<gene>
    <name evidence="4" type="ORF">C0Z18_30205</name>
</gene>
<organism evidence="4 5">
    <name type="scientific">Trinickia dabaoshanensis</name>
    <dbReference type="NCBI Taxonomy" id="564714"/>
    <lineage>
        <taxon>Bacteria</taxon>
        <taxon>Pseudomonadati</taxon>
        <taxon>Pseudomonadota</taxon>
        <taxon>Betaproteobacteria</taxon>
        <taxon>Burkholderiales</taxon>
        <taxon>Burkholderiaceae</taxon>
        <taxon>Trinickia</taxon>
    </lineage>
</organism>
<dbReference type="AlphaFoldDB" id="A0A2N7VC73"/>
<dbReference type="InterPro" id="IPR035965">
    <property type="entry name" value="PAS-like_dom_sf"/>
</dbReference>
<evidence type="ECO:0000259" key="3">
    <source>
        <dbReference type="PROSITE" id="PS50887"/>
    </source>
</evidence>
<feature type="domain" description="PAS" evidence="1">
    <location>
        <begin position="53"/>
        <end position="98"/>
    </location>
</feature>
<reference evidence="4 5" key="1">
    <citation type="submission" date="2018-01" db="EMBL/GenBank/DDBJ databases">
        <title>Whole genome analyses suggest that Burkholderia sensu lato contains two further novel genera in the rhizoxinica-symbiotica group Mycetohabitans gen. nov., and Trinickia gen. nov.: implications for the evolution of diazotrophy and nodulation in the Burkholderiaceae.</title>
        <authorList>
            <person name="Estrada-de los Santos P."/>
            <person name="Palmer M."/>
            <person name="Chavez-Ramirez B."/>
            <person name="Beukes C."/>
            <person name="Steenkamp E.T."/>
            <person name="Hirsch A.M."/>
            <person name="Manyaka P."/>
            <person name="Maluk M."/>
            <person name="Lafos M."/>
            <person name="Crook M."/>
            <person name="Gross E."/>
            <person name="Simon M.F."/>
            <person name="Bueno dos Reis Junior F."/>
            <person name="Poole P.S."/>
            <person name="Venter S.N."/>
            <person name="James E.K."/>
        </authorList>
    </citation>
    <scope>NUCLEOTIDE SEQUENCE [LARGE SCALE GENOMIC DNA]</scope>
    <source>
        <strain evidence="4 5">GIMN1.004</strain>
    </source>
</reference>
<dbReference type="GO" id="GO:0003824">
    <property type="term" value="F:catalytic activity"/>
    <property type="evidence" value="ECO:0007669"/>
    <property type="project" value="UniProtKB-ARBA"/>
</dbReference>
<dbReference type="Gene3D" id="3.30.450.20">
    <property type="entry name" value="PAS domain"/>
    <property type="match status" value="2"/>
</dbReference>
<dbReference type="InterPro" id="IPR000160">
    <property type="entry name" value="GGDEF_dom"/>
</dbReference>
<feature type="domain" description="GGDEF" evidence="3">
    <location>
        <begin position="319"/>
        <end position="452"/>
    </location>
</feature>
<dbReference type="PROSITE" id="PS50112">
    <property type="entry name" value="PAS"/>
    <property type="match status" value="1"/>
</dbReference>
<comment type="caution">
    <text evidence="4">The sequence shown here is derived from an EMBL/GenBank/DDBJ whole genome shotgun (WGS) entry which is preliminary data.</text>
</comment>
<dbReference type="InterPro" id="IPR000014">
    <property type="entry name" value="PAS"/>
</dbReference>
<dbReference type="SMART" id="SM00091">
    <property type="entry name" value="PAS"/>
    <property type="match status" value="2"/>
</dbReference>
<dbReference type="SUPFAM" id="SSF55785">
    <property type="entry name" value="PYP-like sensor domain (PAS domain)"/>
    <property type="match status" value="2"/>
</dbReference>
<dbReference type="NCBIfam" id="TIGR00229">
    <property type="entry name" value="sensory_box"/>
    <property type="match status" value="1"/>
</dbReference>
<dbReference type="InterPro" id="IPR001610">
    <property type="entry name" value="PAC"/>
</dbReference>
<dbReference type="InterPro" id="IPR013655">
    <property type="entry name" value="PAS_fold_3"/>
</dbReference>
<dbReference type="InterPro" id="IPR043128">
    <property type="entry name" value="Rev_trsase/Diguanyl_cyclase"/>
</dbReference>
<dbReference type="SMART" id="SM00086">
    <property type="entry name" value="PAC"/>
    <property type="match status" value="1"/>
</dbReference>
<dbReference type="CDD" id="cd01949">
    <property type="entry name" value="GGDEF"/>
    <property type="match status" value="1"/>
</dbReference>
<dbReference type="Pfam" id="PF00990">
    <property type="entry name" value="GGDEF"/>
    <property type="match status" value="1"/>
</dbReference>
<dbReference type="CDD" id="cd00130">
    <property type="entry name" value="PAS"/>
    <property type="match status" value="2"/>
</dbReference>
<dbReference type="InterPro" id="IPR052155">
    <property type="entry name" value="Biofilm_reg_signaling"/>
</dbReference>
<dbReference type="Pfam" id="PF08447">
    <property type="entry name" value="PAS_3"/>
    <property type="match status" value="2"/>
</dbReference>
<keyword evidence="5" id="KW-1185">Reference proteome</keyword>